<dbReference type="InterPro" id="IPR000719">
    <property type="entry name" value="Prot_kinase_dom"/>
</dbReference>
<reference evidence="4" key="1">
    <citation type="submission" date="2019-07" db="EMBL/GenBank/DDBJ databases">
        <authorList>
            <person name="Alioto T."/>
            <person name="Alioto T."/>
            <person name="Gomez Garrido J."/>
        </authorList>
    </citation>
    <scope>NUCLEOTIDE SEQUENCE</scope>
</reference>
<dbReference type="GO" id="GO:0004672">
    <property type="term" value="F:protein kinase activity"/>
    <property type="evidence" value="ECO:0007669"/>
    <property type="project" value="InterPro"/>
</dbReference>
<dbReference type="PANTHER" id="PTHR46863:SF2">
    <property type="entry name" value="LYSM DOMAIN RECEPTOR-LIKE KINASE 3"/>
    <property type="match status" value="1"/>
</dbReference>
<organism evidence="4 5">
    <name type="scientific">Prunus dulcis</name>
    <name type="common">Almond</name>
    <name type="synonym">Amygdalus dulcis</name>
    <dbReference type="NCBI Taxonomy" id="3755"/>
    <lineage>
        <taxon>Eukaryota</taxon>
        <taxon>Viridiplantae</taxon>
        <taxon>Streptophyta</taxon>
        <taxon>Embryophyta</taxon>
        <taxon>Tracheophyta</taxon>
        <taxon>Spermatophyta</taxon>
        <taxon>Magnoliopsida</taxon>
        <taxon>eudicotyledons</taxon>
        <taxon>Gunneridae</taxon>
        <taxon>Pentapetalae</taxon>
        <taxon>rosids</taxon>
        <taxon>fabids</taxon>
        <taxon>Rosales</taxon>
        <taxon>Rosaceae</taxon>
        <taxon>Amygdaloideae</taxon>
        <taxon>Amygdaleae</taxon>
        <taxon>Prunus</taxon>
    </lineage>
</organism>
<dbReference type="AlphaFoldDB" id="A0A5E4EBF9"/>
<dbReference type="PANTHER" id="PTHR46863">
    <property type="entry name" value="OS09G0572100 PROTEIN"/>
    <property type="match status" value="1"/>
</dbReference>
<dbReference type="Proteomes" id="UP000327085">
    <property type="component" value="Chromosome 2"/>
</dbReference>
<dbReference type="Gramene" id="VVA12220">
    <property type="protein sequence ID" value="VVA12220"/>
    <property type="gene ID" value="Prudul26B004355"/>
</dbReference>
<gene>
    <name evidence="4" type="ORF">ALMOND_2B004355</name>
    <name evidence="3" type="ORF">L3X38_013962</name>
</gene>
<reference evidence="3 6" key="3">
    <citation type="journal article" date="2022" name="G3 (Bethesda)">
        <title>Whole-genome sequence and methylome profiling of the almond [Prunus dulcis (Mill.) D.A. Webb] cultivar 'Nonpareil'.</title>
        <authorList>
            <person name="D'Amico-Willman K.M."/>
            <person name="Ouma W.Z."/>
            <person name="Meulia T."/>
            <person name="Sideli G.M."/>
            <person name="Gradziel T.M."/>
            <person name="Fresnedo-Ramirez J."/>
        </authorList>
    </citation>
    <scope>NUCLEOTIDE SEQUENCE [LARGE SCALE GENOMIC DNA]</scope>
    <source>
        <strain evidence="3">Clone GOH B32 T37-40</strain>
    </source>
</reference>
<feature type="region of interest" description="Disordered" evidence="1">
    <location>
        <begin position="1"/>
        <end position="30"/>
    </location>
</feature>
<feature type="domain" description="Protein kinase" evidence="2">
    <location>
        <begin position="86"/>
        <end position="377"/>
    </location>
</feature>
<proteinExistence type="predicted"/>
<dbReference type="EMBL" id="JAJFAZ020000002">
    <property type="protein sequence ID" value="KAI5346083.1"/>
    <property type="molecule type" value="Genomic_DNA"/>
</dbReference>
<dbReference type="EMBL" id="CABIKO010000005">
    <property type="protein sequence ID" value="VVA12220.1"/>
    <property type="molecule type" value="Genomic_DNA"/>
</dbReference>
<dbReference type="GO" id="GO:0005524">
    <property type="term" value="F:ATP binding"/>
    <property type="evidence" value="ECO:0007669"/>
    <property type="project" value="InterPro"/>
</dbReference>
<name>A0A5E4EBF9_PRUDU</name>
<dbReference type="InParanoid" id="A0A5E4EBF9"/>
<dbReference type="PROSITE" id="PS50011">
    <property type="entry name" value="PROTEIN_KINASE_DOM"/>
    <property type="match status" value="1"/>
</dbReference>
<evidence type="ECO:0000313" key="5">
    <source>
        <dbReference type="Proteomes" id="UP000327085"/>
    </source>
</evidence>
<evidence type="ECO:0000259" key="2">
    <source>
        <dbReference type="PROSITE" id="PS50011"/>
    </source>
</evidence>
<dbReference type="Gene3D" id="3.30.200.20">
    <property type="entry name" value="Phosphorylase Kinase, domain 1"/>
    <property type="match status" value="1"/>
</dbReference>
<protein>
    <submittedName>
        <fullName evidence="4">PREDICTED: lysM domain receptor</fullName>
    </submittedName>
</protein>
<dbReference type="OMA" id="TSTSWRC"/>
<evidence type="ECO:0000256" key="1">
    <source>
        <dbReference type="SAM" id="MobiDB-lite"/>
    </source>
</evidence>
<dbReference type="Proteomes" id="UP001054821">
    <property type="component" value="Chromosome 2"/>
</dbReference>
<dbReference type="InterPro" id="IPR011009">
    <property type="entry name" value="Kinase-like_dom_sf"/>
</dbReference>
<keyword evidence="4" id="KW-0675">Receptor</keyword>
<sequence>MCWTKKSTQAIEPKSPNKSRTPKSSSSFPVAEPYSTTFSANENNSSYNFSSKSSTSSIASLKSLKSSLPENPIIYDMSEIRSATANFLARRLSSSSTSSSWRCSLRGKDVVVFQRKSRLPISLADLQHRLAQISKSNHTSIIKLLGASLSGSYVYLVYEFVAGATLADCLRNPKNPNYTVLPTWLSRMQVATDLAHGLDYIHHSFGLNSTFVHNHIKSSSIIVSDQEHVVLNAKICHFGTADLCGENHARSTKVEGTRGYMAPEFQLSGTVTQKCDVYAFGVVLLELISGEEPLKYMMDDNGGDGVYRRVSAIETAREAIRIGGGGVRRWVDRRLKDSFPMDVAEKMVMLALECVAEDPDRRPDMGRVAGLVSKLFLESQSWAEKMGVPVDMSITFGPR</sequence>
<accession>A0A5E4EBF9</accession>
<dbReference type="Pfam" id="PF00069">
    <property type="entry name" value="Pkinase"/>
    <property type="match status" value="1"/>
</dbReference>
<evidence type="ECO:0000313" key="4">
    <source>
        <dbReference type="EMBL" id="VVA12220.1"/>
    </source>
</evidence>
<reference evidence="5" key="2">
    <citation type="journal article" date="2020" name="Plant J.">
        <title>Transposons played a major role in the diversification between the closely related almond and peach genomes: results from the almond genome sequence.</title>
        <authorList>
            <person name="Alioto T."/>
            <person name="Alexiou K.G."/>
            <person name="Bardil A."/>
            <person name="Barteri F."/>
            <person name="Castanera R."/>
            <person name="Cruz F."/>
            <person name="Dhingra A."/>
            <person name="Duval H."/>
            <person name="Fernandez I Marti A."/>
            <person name="Frias L."/>
            <person name="Galan B."/>
            <person name="Garcia J.L."/>
            <person name="Howad W."/>
            <person name="Gomez-Garrido J."/>
            <person name="Gut M."/>
            <person name="Julca I."/>
            <person name="Morata J."/>
            <person name="Puigdomenech P."/>
            <person name="Ribeca P."/>
            <person name="Rubio Cabetas M.J."/>
            <person name="Vlasova A."/>
            <person name="Wirthensohn M."/>
            <person name="Garcia-Mas J."/>
            <person name="Gabaldon T."/>
            <person name="Casacuberta J.M."/>
            <person name="Arus P."/>
        </authorList>
    </citation>
    <scope>NUCLEOTIDE SEQUENCE [LARGE SCALE GENOMIC DNA]</scope>
    <source>
        <strain evidence="5">cv. Texas</strain>
    </source>
</reference>
<keyword evidence="6" id="KW-1185">Reference proteome</keyword>
<evidence type="ECO:0000313" key="3">
    <source>
        <dbReference type="EMBL" id="KAI5346083.1"/>
    </source>
</evidence>
<dbReference type="Gene3D" id="1.10.510.10">
    <property type="entry name" value="Transferase(Phosphotransferase) domain 1"/>
    <property type="match status" value="1"/>
</dbReference>
<dbReference type="SUPFAM" id="SSF56112">
    <property type="entry name" value="Protein kinase-like (PK-like)"/>
    <property type="match status" value="1"/>
</dbReference>
<evidence type="ECO:0000313" key="6">
    <source>
        <dbReference type="Proteomes" id="UP001054821"/>
    </source>
</evidence>